<reference evidence="2" key="1">
    <citation type="journal article" date="2023" name="Nat. Plants">
        <title>Single-cell RNA sequencing provides a high-resolution roadmap for understanding the multicellular compartmentation of specialized metabolism.</title>
        <authorList>
            <person name="Sun S."/>
            <person name="Shen X."/>
            <person name="Li Y."/>
            <person name="Li Y."/>
            <person name="Wang S."/>
            <person name="Li R."/>
            <person name="Zhang H."/>
            <person name="Shen G."/>
            <person name="Guo B."/>
            <person name="Wei J."/>
            <person name="Xu J."/>
            <person name="St-Pierre B."/>
            <person name="Chen S."/>
            <person name="Sun C."/>
        </authorList>
    </citation>
    <scope>NUCLEOTIDE SEQUENCE [LARGE SCALE GENOMIC DNA]</scope>
</reference>
<keyword evidence="2" id="KW-1185">Reference proteome</keyword>
<organism evidence="1 2">
    <name type="scientific">Catharanthus roseus</name>
    <name type="common">Madagascar periwinkle</name>
    <name type="synonym">Vinca rosea</name>
    <dbReference type="NCBI Taxonomy" id="4058"/>
    <lineage>
        <taxon>Eukaryota</taxon>
        <taxon>Viridiplantae</taxon>
        <taxon>Streptophyta</taxon>
        <taxon>Embryophyta</taxon>
        <taxon>Tracheophyta</taxon>
        <taxon>Spermatophyta</taxon>
        <taxon>Magnoliopsida</taxon>
        <taxon>eudicotyledons</taxon>
        <taxon>Gunneridae</taxon>
        <taxon>Pentapetalae</taxon>
        <taxon>asterids</taxon>
        <taxon>lamiids</taxon>
        <taxon>Gentianales</taxon>
        <taxon>Apocynaceae</taxon>
        <taxon>Rauvolfioideae</taxon>
        <taxon>Vinceae</taxon>
        <taxon>Catharanthinae</taxon>
        <taxon>Catharanthus</taxon>
    </lineage>
</organism>
<sequence>MDKSDVEMEDAEKESPGGADNVKESEDGILVAKMEPEGQKEPSVANADCQKSTEVEVKNENIVETLTEEDKQCIAETPEQKQADAKCKEVLELSNPEGIKGDQSNATMEVEDRSLTSSHAEDQKEDQSNTTAEDETKKTAYPQNAAEERNPSDDGKTGGNAVESKIEGKKASQSAEEEKSTIQNGQLPFQLPVSAIPPKKKEVVDDDNQTDKEGITKGIVDQAHNRNTEAIGNELKEPENKSILPAATLTDENINLDEKTASKVTKHELGDTSVGNKHQLATPDLPVKYSTRSGGHSGDASKNTFNDITMCESDDGAPEEQAAFMKEIESFYRERALEFKPPKFYGQPLNCLKLWRAVLRLGGYDRVTGSKMWRQVGESFHPPKTCTTVSWTFRIFYEKSLLEYERYQRQIGELQLPVVALPEPSSVDNEGNGHQASGSGRARRDAASRAMQGWHVQRLFGLGEVGEPIVKDKNLNNIPKRENKLKSIGSLKQKRPNEVELPVKAQRTETYKQLVTNVVDVGAPADWVKINVRETKDSFEVYALVPGLLREEVRVQSDPAGRLVITGQPEQPDNPWGITPFKKVVSLPARIDPLQTSAVVSLHGRLFVRVPFEQSNI</sequence>
<name>A0ACC0AIZ4_CATRO</name>
<dbReference type="EMBL" id="CM044705">
    <property type="protein sequence ID" value="KAI5660868.1"/>
    <property type="molecule type" value="Genomic_DNA"/>
</dbReference>
<dbReference type="Proteomes" id="UP001060085">
    <property type="component" value="Linkage Group LG05"/>
</dbReference>
<accession>A0ACC0AIZ4</accession>
<proteinExistence type="predicted"/>
<evidence type="ECO:0000313" key="1">
    <source>
        <dbReference type="EMBL" id="KAI5660868.1"/>
    </source>
</evidence>
<evidence type="ECO:0000313" key="2">
    <source>
        <dbReference type="Proteomes" id="UP001060085"/>
    </source>
</evidence>
<gene>
    <name evidence="1" type="ORF">M9H77_20191</name>
</gene>
<protein>
    <submittedName>
        <fullName evidence="1">Uncharacterized protein</fullName>
    </submittedName>
</protein>
<comment type="caution">
    <text evidence="1">The sequence shown here is derived from an EMBL/GenBank/DDBJ whole genome shotgun (WGS) entry which is preliminary data.</text>
</comment>